<dbReference type="SUPFAM" id="SSF51556">
    <property type="entry name" value="Metallo-dependent hydrolases"/>
    <property type="match status" value="1"/>
</dbReference>
<sequence length="47" mass="5195">MLYIHLEGFFAAHGVTSYLPTIWTSTPELMMKAIDNIANCPQPKDGA</sequence>
<dbReference type="InterPro" id="IPR032466">
    <property type="entry name" value="Metal_Hydrolase"/>
</dbReference>
<reference evidence="1" key="1">
    <citation type="journal article" date="2014" name="Front. Microbiol.">
        <title>High frequency of phylogenetically diverse reductive dehalogenase-homologous genes in deep subseafloor sedimentary metagenomes.</title>
        <authorList>
            <person name="Kawai M."/>
            <person name="Futagami T."/>
            <person name="Toyoda A."/>
            <person name="Takaki Y."/>
            <person name="Nishi S."/>
            <person name="Hori S."/>
            <person name="Arai W."/>
            <person name="Tsubouchi T."/>
            <person name="Morono Y."/>
            <person name="Uchiyama I."/>
            <person name="Ito T."/>
            <person name="Fujiyama A."/>
            <person name="Inagaki F."/>
            <person name="Takami H."/>
        </authorList>
    </citation>
    <scope>NUCLEOTIDE SEQUENCE</scope>
    <source>
        <strain evidence="1">Expedition CK06-06</strain>
    </source>
</reference>
<evidence type="ECO:0000313" key="1">
    <source>
        <dbReference type="EMBL" id="GAJ16470.1"/>
    </source>
</evidence>
<accession>X1VXK5</accession>
<comment type="caution">
    <text evidence="1">The sequence shown here is derived from an EMBL/GenBank/DDBJ whole genome shotgun (WGS) entry which is preliminary data.</text>
</comment>
<dbReference type="AlphaFoldDB" id="X1VXK5"/>
<protein>
    <submittedName>
        <fullName evidence="1">Uncharacterized protein</fullName>
    </submittedName>
</protein>
<name>X1VXK5_9ZZZZ</name>
<gene>
    <name evidence="1" type="ORF">S12H4_63157</name>
</gene>
<feature type="non-terminal residue" evidence="1">
    <location>
        <position position="47"/>
    </location>
</feature>
<proteinExistence type="predicted"/>
<organism evidence="1">
    <name type="scientific">marine sediment metagenome</name>
    <dbReference type="NCBI Taxonomy" id="412755"/>
    <lineage>
        <taxon>unclassified sequences</taxon>
        <taxon>metagenomes</taxon>
        <taxon>ecological metagenomes</taxon>
    </lineage>
</organism>
<dbReference type="EMBL" id="BARW01042775">
    <property type="protein sequence ID" value="GAJ16470.1"/>
    <property type="molecule type" value="Genomic_DNA"/>
</dbReference>